<dbReference type="AlphaFoldDB" id="A0AAX6MUX2"/>
<dbReference type="Gene3D" id="3.80.10.10">
    <property type="entry name" value="Ribonuclease Inhibitor"/>
    <property type="match status" value="1"/>
</dbReference>
<name>A0AAX6MUX2_9PEZI</name>
<protein>
    <submittedName>
        <fullName evidence="1">Uncharacterized protein</fullName>
    </submittedName>
</protein>
<sequence length="372" mass="42672">MSKPGVIWTLEAPGGTKIYVEDLPLEDPYSGSYNTYAQDIPASNLVSLNMQSPTLTKTIESLKQFLVRAQGTQNLNYNGRGQGTSFSFKENERLPPFIGILLRSYDWNHSAEEVKRHWNFSKIRHLTLIDVPLYRFLTSVPFAELRDLETFHCEDFTTHTPDRREQASEILYKLIQNIKALHTIKITCHTNFFRIDSLLRHAGSLQVLSFRDYVGFDDETKQYPTMRVADLVQLSTTLVNLDSLELGMDASACDPDLFFQALCNFPRLTKLVLHTHTLWQAWEAADQGGDRDYKAAVQTLSTLTDNKRGSAWQDIVLNVGGWKPVMVRRLGQAWQEKNKQGIYAERCFEIKRDEETGQYVLWENHAIDNTSV</sequence>
<dbReference type="Proteomes" id="UP001369815">
    <property type="component" value="Unassembled WGS sequence"/>
</dbReference>
<dbReference type="InterPro" id="IPR032675">
    <property type="entry name" value="LRR_dom_sf"/>
</dbReference>
<keyword evidence="2" id="KW-1185">Reference proteome</keyword>
<evidence type="ECO:0000313" key="2">
    <source>
        <dbReference type="Proteomes" id="UP001369815"/>
    </source>
</evidence>
<reference evidence="1 2" key="1">
    <citation type="journal article" date="2024" name="Front Chem Biol">
        <title>Unveiling the potential of Daldinia eschscholtzii MFLUCC 19-0629 through bioactivity and bioinformatics studies for enhanced sustainable agriculture production.</title>
        <authorList>
            <person name="Brooks S."/>
            <person name="Weaver J.A."/>
            <person name="Klomchit A."/>
            <person name="Alharthi S.A."/>
            <person name="Onlamun T."/>
            <person name="Nurani R."/>
            <person name="Vong T.K."/>
            <person name="Alberti F."/>
            <person name="Greco C."/>
        </authorList>
    </citation>
    <scope>NUCLEOTIDE SEQUENCE [LARGE SCALE GENOMIC DNA]</scope>
    <source>
        <strain evidence="1">MFLUCC 19-0629</strain>
    </source>
</reference>
<dbReference type="EMBL" id="JBANMG010000002">
    <property type="protein sequence ID" value="KAK6956438.1"/>
    <property type="molecule type" value="Genomic_DNA"/>
</dbReference>
<comment type="caution">
    <text evidence="1">The sequence shown here is derived from an EMBL/GenBank/DDBJ whole genome shotgun (WGS) entry which is preliminary data.</text>
</comment>
<evidence type="ECO:0000313" key="1">
    <source>
        <dbReference type="EMBL" id="KAK6956438.1"/>
    </source>
</evidence>
<organism evidence="1 2">
    <name type="scientific">Daldinia eschscholtzii</name>
    <dbReference type="NCBI Taxonomy" id="292717"/>
    <lineage>
        <taxon>Eukaryota</taxon>
        <taxon>Fungi</taxon>
        <taxon>Dikarya</taxon>
        <taxon>Ascomycota</taxon>
        <taxon>Pezizomycotina</taxon>
        <taxon>Sordariomycetes</taxon>
        <taxon>Xylariomycetidae</taxon>
        <taxon>Xylariales</taxon>
        <taxon>Hypoxylaceae</taxon>
        <taxon>Daldinia</taxon>
    </lineage>
</organism>
<dbReference type="SUPFAM" id="SSF52047">
    <property type="entry name" value="RNI-like"/>
    <property type="match status" value="1"/>
</dbReference>
<gene>
    <name evidence="1" type="ORF">Daesc_001716</name>
</gene>
<accession>A0AAX6MUX2</accession>
<proteinExistence type="predicted"/>